<keyword evidence="3" id="KW-1185">Reference proteome</keyword>
<feature type="compositionally biased region" description="Basic and acidic residues" evidence="1">
    <location>
        <begin position="321"/>
        <end position="344"/>
    </location>
</feature>
<comment type="caution">
    <text evidence="2">The sequence shown here is derived from an EMBL/GenBank/DDBJ whole genome shotgun (WGS) entry which is preliminary data.</text>
</comment>
<evidence type="ECO:0000313" key="3">
    <source>
        <dbReference type="Proteomes" id="UP000440578"/>
    </source>
</evidence>
<organism evidence="2 3">
    <name type="scientific">Amphibalanus amphitrite</name>
    <name type="common">Striped barnacle</name>
    <name type="synonym">Balanus amphitrite</name>
    <dbReference type="NCBI Taxonomy" id="1232801"/>
    <lineage>
        <taxon>Eukaryota</taxon>
        <taxon>Metazoa</taxon>
        <taxon>Ecdysozoa</taxon>
        <taxon>Arthropoda</taxon>
        <taxon>Crustacea</taxon>
        <taxon>Multicrustacea</taxon>
        <taxon>Cirripedia</taxon>
        <taxon>Thoracica</taxon>
        <taxon>Thoracicalcarea</taxon>
        <taxon>Balanomorpha</taxon>
        <taxon>Balanoidea</taxon>
        <taxon>Balanidae</taxon>
        <taxon>Amphibalaninae</taxon>
        <taxon>Amphibalanus</taxon>
    </lineage>
</organism>
<gene>
    <name evidence="2" type="ORF">FJT64_023455</name>
</gene>
<evidence type="ECO:0008006" key="4">
    <source>
        <dbReference type="Google" id="ProtNLM"/>
    </source>
</evidence>
<feature type="region of interest" description="Disordered" evidence="1">
    <location>
        <begin position="275"/>
        <end position="359"/>
    </location>
</feature>
<sequence length="543" mass="59230">MADEKKEDAHVVVEAAPAVSVTELLTLLRDQAIAANRREEESARREERLTALLDGAMRSSADARAGSMTAAGVGSGPIAGSPADGRRPPVESVGPGPRLHEGISLQEFGTWETRVRAHARRARWDSLPIEEQTAALLALLDDNWTRTLQHGLDIATPNTCENLVAAFRKHLRGQRSVVLDRREFFMRQQEPGETFDDYLVALKELAQFCDFCVHCRGEQFRDRLVNGISDQESLQAMLAEPELTLEKAIKICRANESAKRNAAVLRPATVQAMSAYRRGRSLRRPSPAPASDAGRRRWSNDGSGGSRSPAPRSRGTGTGRPTDHDRRAGRGDRHHSPEPSDRTCGRCGRRRHSSGAEVSYIGPIQAEQLGVDPRSLSAASERFYAANGQELQCNGQFACDLSLGDRSTSTTVTAGSARKKKGEPADASEQAHLSESRVENNQSLCSVDLASDFTYRMAQSFDTGRHRALPLAPAPLLLLGAVCAVADSGCEAVGGTQRDSGLINIQSLLPKILTLEHEHLDRLDYDICVITETWLPPSLRPGW</sequence>
<dbReference type="EMBL" id="VIIS01000809">
    <property type="protein sequence ID" value="KAF0304806.1"/>
    <property type="molecule type" value="Genomic_DNA"/>
</dbReference>
<protein>
    <recommendedName>
        <fullName evidence="4">Retrotransposon gag domain-containing protein</fullName>
    </recommendedName>
</protein>
<dbReference type="Proteomes" id="UP000440578">
    <property type="component" value="Unassembled WGS sequence"/>
</dbReference>
<dbReference type="OrthoDB" id="8061005at2759"/>
<evidence type="ECO:0000313" key="2">
    <source>
        <dbReference type="EMBL" id="KAF0304806.1"/>
    </source>
</evidence>
<feature type="region of interest" description="Disordered" evidence="1">
    <location>
        <begin position="408"/>
        <end position="435"/>
    </location>
</feature>
<evidence type="ECO:0000256" key="1">
    <source>
        <dbReference type="SAM" id="MobiDB-lite"/>
    </source>
</evidence>
<feature type="compositionally biased region" description="Low complexity" evidence="1">
    <location>
        <begin position="306"/>
        <end position="315"/>
    </location>
</feature>
<accession>A0A6A4WBW2</accession>
<dbReference type="AlphaFoldDB" id="A0A6A4WBW2"/>
<feature type="region of interest" description="Disordered" evidence="1">
    <location>
        <begin position="64"/>
        <end position="101"/>
    </location>
</feature>
<reference evidence="2 3" key="1">
    <citation type="submission" date="2019-07" db="EMBL/GenBank/DDBJ databases">
        <title>Draft genome assembly of a fouling barnacle, Amphibalanus amphitrite (Darwin, 1854): The first reference genome for Thecostraca.</title>
        <authorList>
            <person name="Kim W."/>
        </authorList>
    </citation>
    <scope>NUCLEOTIDE SEQUENCE [LARGE SCALE GENOMIC DNA]</scope>
    <source>
        <strain evidence="2">SNU_AA5</strain>
        <tissue evidence="2">Soma without cirri and trophi</tissue>
    </source>
</reference>
<dbReference type="PANTHER" id="PTHR33198">
    <property type="entry name" value="ANK_REP_REGION DOMAIN-CONTAINING PROTEIN-RELATED"/>
    <property type="match status" value="1"/>
</dbReference>
<dbReference type="PANTHER" id="PTHR33198:SF19">
    <property type="entry name" value="CCHC-TYPE DOMAIN-CONTAINING PROTEIN"/>
    <property type="match status" value="1"/>
</dbReference>
<proteinExistence type="predicted"/>
<name>A0A6A4WBW2_AMPAM</name>